<organism evidence="4 5">
    <name type="scientific">Flavihumibacter petaseus NBRC 106054</name>
    <dbReference type="NCBI Taxonomy" id="1220578"/>
    <lineage>
        <taxon>Bacteria</taxon>
        <taxon>Pseudomonadati</taxon>
        <taxon>Bacteroidota</taxon>
        <taxon>Chitinophagia</taxon>
        <taxon>Chitinophagales</taxon>
        <taxon>Chitinophagaceae</taxon>
        <taxon>Flavihumibacter</taxon>
    </lineage>
</organism>
<dbReference type="AlphaFoldDB" id="A0A0E9MVA7"/>
<dbReference type="PANTHER" id="PTHR37299:SF1">
    <property type="entry name" value="STAGE 0 SPORULATION PROTEIN A HOMOLOG"/>
    <property type="match status" value="1"/>
</dbReference>
<dbReference type="SMART" id="SM00448">
    <property type="entry name" value="REC"/>
    <property type="match status" value="1"/>
</dbReference>
<dbReference type="GO" id="GO:0003677">
    <property type="term" value="F:DNA binding"/>
    <property type="evidence" value="ECO:0007669"/>
    <property type="project" value="InterPro"/>
</dbReference>
<dbReference type="Gene3D" id="2.40.50.1020">
    <property type="entry name" value="LytTr DNA-binding domain"/>
    <property type="match status" value="1"/>
</dbReference>
<dbReference type="InterPro" id="IPR046947">
    <property type="entry name" value="LytR-like"/>
</dbReference>
<dbReference type="SMART" id="SM00850">
    <property type="entry name" value="LytTR"/>
    <property type="match status" value="1"/>
</dbReference>
<dbReference type="STRING" id="1220578.FPE01S_01_00770"/>
<dbReference type="PROSITE" id="PS50930">
    <property type="entry name" value="HTH_LYTTR"/>
    <property type="match status" value="1"/>
</dbReference>
<dbReference type="EMBL" id="BBWV01000001">
    <property type="protein sequence ID" value="GAO41065.1"/>
    <property type="molecule type" value="Genomic_DNA"/>
</dbReference>
<accession>A0A0E9MVA7</accession>
<dbReference type="SUPFAM" id="SSF52172">
    <property type="entry name" value="CheY-like"/>
    <property type="match status" value="1"/>
</dbReference>
<dbReference type="InterPro" id="IPR007492">
    <property type="entry name" value="LytTR_DNA-bd_dom"/>
</dbReference>
<proteinExistence type="predicted"/>
<feature type="modified residue" description="4-aspartylphosphate" evidence="1">
    <location>
        <position position="53"/>
    </location>
</feature>
<evidence type="ECO:0000259" key="3">
    <source>
        <dbReference type="PROSITE" id="PS50930"/>
    </source>
</evidence>
<evidence type="ECO:0000256" key="1">
    <source>
        <dbReference type="PROSITE-ProRule" id="PRU00169"/>
    </source>
</evidence>
<dbReference type="Proteomes" id="UP000033121">
    <property type="component" value="Unassembled WGS sequence"/>
</dbReference>
<feature type="domain" description="Response regulatory" evidence="2">
    <location>
        <begin position="2"/>
        <end position="114"/>
    </location>
</feature>
<sequence>MNCLVIDDNKIARTTMRQLVSQVPDLAYAGEASDATEAASLLLKGGIDLLLLDIEMPGLSGIDLVRNLGEKRPLIIFTTSKKEYAAEAFDLNVVDYLVKPVTPLRFRQAIEKAREWQQASQLESSTAPEGFLFIREANTVKRLEVAEILYAEAMGDFVKLHTAQKYHIIHNTLKAVEERLPASLFLRVHRSYVVQVGKIDAIRDGALVINQTSVPVADAYRAQLNRRLRIL</sequence>
<gene>
    <name evidence="4" type="ORF">FPE01S_01_00770</name>
</gene>
<dbReference type="GO" id="GO:0000156">
    <property type="term" value="F:phosphorelay response regulator activity"/>
    <property type="evidence" value="ECO:0007669"/>
    <property type="project" value="InterPro"/>
</dbReference>
<evidence type="ECO:0000313" key="5">
    <source>
        <dbReference type="Proteomes" id="UP000033121"/>
    </source>
</evidence>
<dbReference type="Pfam" id="PF00072">
    <property type="entry name" value="Response_reg"/>
    <property type="match status" value="1"/>
</dbReference>
<protein>
    <submittedName>
        <fullName evidence="4">Putative two-component response regulator</fullName>
    </submittedName>
</protein>
<dbReference type="OrthoDB" id="1646880at2"/>
<dbReference type="PROSITE" id="PS50110">
    <property type="entry name" value="RESPONSE_REGULATORY"/>
    <property type="match status" value="1"/>
</dbReference>
<keyword evidence="5" id="KW-1185">Reference proteome</keyword>
<evidence type="ECO:0000313" key="4">
    <source>
        <dbReference type="EMBL" id="GAO41065.1"/>
    </source>
</evidence>
<dbReference type="Gene3D" id="3.40.50.2300">
    <property type="match status" value="1"/>
</dbReference>
<dbReference type="InterPro" id="IPR001789">
    <property type="entry name" value="Sig_transdc_resp-reg_receiver"/>
</dbReference>
<dbReference type="Pfam" id="PF04397">
    <property type="entry name" value="LytTR"/>
    <property type="match status" value="1"/>
</dbReference>
<reference evidence="4 5" key="1">
    <citation type="submission" date="2015-04" db="EMBL/GenBank/DDBJ databases">
        <title>Whole genome shotgun sequence of Flavihumibacter petaseus NBRC 106054.</title>
        <authorList>
            <person name="Miyazawa S."/>
            <person name="Hosoyama A."/>
            <person name="Hashimoto M."/>
            <person name="Noguchi M."/>
            <person name="Tsuchikane K."/>
            <person name="Ohji S."/>
            <person name="Yamazoe A."/>
            <person name="Ichikawa N."/>
            <person name="Kimura A."/>
            <person name="Fujita N."/>
        </authorList>
    </citation>
    <scope>NUCLEOTIDE SEQUENCE [LARGE SCALE GENOMIC DNA]</scope>
    <source>
        <strain evidence="4 5">NBRC 106054</strain>
    </source>
</reference>
<dbReference type="InterPro" id="IPR011006">
    <property type="entry name" value="CheY-like_superfamily"/>
</dbReference>
<feature type="domain" description="HTH LytTR-type" evidence="3">
    <location>
        <begin position="132"/>
        <end position="230"/>
    </location>
</feature>
<keyword evidence="1" id="KW-0597">Phosphoprotein</keyword>
<evidence type="ECO:0000259" key="2">
    <source>
        <dbReference type="PROSITE" id="PS50110"/>
    </source>
</evidence>
<dbReference type="RefSeq" id="WP_046366993.1">
    <property type="nucleotide sequence ID" value="NZ_BBWV01000001.1"/>
</dbReference>
<comment type="caution">
    <text evidence="4">The sequence shown here is derived from an EMBL/GenBank/DDBJ whole genome shotgun (WGS) entry which is preliminary data.</text>
</comment>
<dbReference type="PANTHER" id="PTHR37299">
    <property type="entry name" value="TRANSCRIPTIONAL REGULATOR-RELATED"/>
    <property type="match status" value="1"/>
</dbReference>
<name>A0A0E9MVA7_9BACT</name>